<dbReference type="PANTHER" id="PTHR31651">
    <property type="match status" value="1"/>
</dbReference>
<comment type="function">
    <text evidence="7">Involved in cellular auxin homeostasis by regulating auxin metabolism. Regulates intracellular auxin accumulation at the endoplasmic reticulum and thus auxin availability for nuclear auxin signaling.</text>
</comment>
<proteinExistence type="inferred from homology"/>
<feature type="transmembrane region" description="Helical" evidence="9">
    <location>
        <begin position="147"/>
        <end position="168"/>
    </location>
</feature>
<sequence>MEFWSLFMVASMPVLQVLIICLLGSFLASSRINVLTTEALTNMNKIVFAVFAPALGFAAIVKSVTFKDLISWWFMTVNLGIIVFVGAFLGWIAVKILKPRSHIRGLIVATCATGNFGYLPLMVVPALCNEKGNPFGDSSTCYTNGLAYVSFSTAIGGIFIWTFSYHLMRKSSMSFETTRLDGSLSDKIDEKLDKNEDGSCIEESLLLPSSSFKNDMGTAETSELYRRFQGIVKETIDPLKEVLLTPPMLSLMLGLVIGTIPWLKVLLVGDTAILRPIQDSIVLLGNAAIPSVTLILGANLTQGLRKIEVKLSTILAIVLIRYLLLPIIGIGTVLAAAKLGLVPQSPLFQYVMLILFAVPPGLSLGTMAQLFGVGQEECSVILLWSYVVAAFAFTVWSTVFMWILT</sequence>
<keyword evidence="11" id="KW-1185">Reference proteome</keyword>
<feature type="transmembrane region" description="Helical" evidence="9">
    <location>
        <begin position="72"/>
        <end position="94"/>
    </location>
</feature>
<accession>A0AAV8GA05</accession>
<evidence type="ECO:0000256" key="2">
    <source>
        <dbReference type="ARBA" id="ARBA00022448"/>
    </source>
</evidence>
<evidence type="ECO:0000256" key="9">
    <source>
        <dbReference type="SAM" id="Phobius"/>
    </source>
</evidence>
<feature type="transmembrane region" description="Helical" evidence="9">
    <location>
        <begin position="313"/>
        <end position="335"/>
    </location>
</feature>
<dbReference type="GO" id="GO:0009734">
    <property type="term" value="P:auxin-activated signaling pathway"/>
    <property type="evidence" value="ECO:0007669"/>
    <property type="project" value="UniProtKB-KW"/>
</dbReference>
<dbReference type="Proteomes" id="UP001140206">
    <property type="component" value="Chromosome 2"/>
</dbReference>
<reference evidence="10" key="1">
    <citation type="submission" date="2022-08" db="EMBL/GenBank/DDBJ databases">
        <authorList>
            <person name="Marques A."/>
        </authorList>
    </citation>
    <scope>NUCLEOTIDE SEQUENCE</scope>
    <source>
        <strain evidence="10">RhyPub2mFocal</strain>
        <tissue evidence="10">Leaves</tissue>
    </source>
</reference>
<evidence type="ECO:0000256" key="8">
    <source>
        <dbReference type="ARBA" id="ARBA00025752"/>
    </source>
</evidence>
<dbReference type="InterPro" id="IPR004776">
    <property type="entry name" value="Mem_transp_PIN-like"/>
</dbReference>
<keyword evidence="4 9" id="KW-1133">Transmembrane helix</keyword>
<dbReference type="GO" id="GO:0080162">
    <property type="term" value="P:endoplasmic reticulum to cytosol auxin transport"/>
    <property type="evidence" value="ECO:0007669"/>
    <property type="project" value="InterPro"/>
</dbReference>
<feature type="transmembrane region" description="Helical" evidence="9">
    <location>
        <begin position="249"/>
        <end position="269"/>
    </location>
</feature>
<protein>
    <submittedName>
        <fullName evidence="10">Auxin Efflux Carrier family protein</fullName>
    </submittedName>
</protein>
<gene>
    <name evidence="10" type="ORF">LUZ62_050959</name>
</gene>
<comment type="similarity">
    <text evidence="8">Belongs to the auxin efflux carrier (TC 2.A.69.2) family.</text>
</comment>
<dbReference type="PANTHER" id="PTHR31651:SF33">
    <property type="entry name" value="PROTEIN PIN-LIKES 1"/>
    <property type="match status" value="1"/>
</dbReference>
<name>A0AAV8GA05_9POAL</name>
<feature type="transmembrane region" description="Helical" evidence="9">
    <location>
        <begin position="347"/>
        <end position="368"/>
    </location>
</feature>
<evidence type="ECO:0000313" key="10">
    <source>
        <dbReference type="EMBL" id="KAJ4799713.1"/>
    </source>
</evidence>
<feature type="transmembrane region" description="Helical" evidence="9">
    <location>
        <begin position="281"/>
        <end position="301"/>
    </location>
</feature>
<feature type="transmembrane region" description="Helical" evidence="9">
    <location>
        <begin position="106"/>
        <end position="127"/>
    </location>
</feature>
<evidence type="ECO:0000256" key="4">
    <source>
        <dbReference type="ARBA" id="ARBA00022989"/>
    </source>
</evidence>
<dbReference type="EMBL" id="JAMFTS010000002">
    <property type="protein sequence ID" value="KAJ4799713.1"/>
    <property type="molecule type" value="Genomic_DNA"/>
</dbReference>
<keyword evidence="3 9" id="KW-0812">Transmembrane</keyword>
<keyword evidence="5 9" id="KW-0472">Membrane</keyword>
<dbReference type="AlphaFoldDB" id="A0AAV8GA05"/>
<dbReference type="Pfam" id="PF03547">
    <property type="entry name" value="Mem_trans"/>
    <property type="match status" value="1"/>
</dbReference>
<evidence type="ECO:0000256" key="7">
    <source>
        <dbReference type="ARBA" id="ARBA00025100"/>
    </source>
</evidence>
<dbReference type="GO" id="GO:0005789">
    <property type="term" value="C:endoplasmic reticulum membrane"/>
    <property type="evidence" value="ECO:0007669"/>
    <property type="project" value="UniProtKB-SubCell"/>
</dbReference>
<keyword evidence="6" id="KW-0927">Auxin signaling pathway</keyword>
<comment type="subcellular location">
    <subcellularLocation>
        <location evidence="1">Endoplasmic reticulum membrane</location>
        <topology evidence="1">Multi-pass membrane protein</topology>
    </subcellularLocation>
</comment>
<evidence type="ECO:0000256" key="5">
    <source>
        <dbReference type="ARBA" id="ARBA00023136"/>
    </source>
</evidence>
<feature type="transmembrane region" description="Helical" evidence="9">
    <location>
        <begin position="380"/>
        <end position="404"/>
    </location>
</feature>
<keyword evidence="2" id="KW-0813">Transport</keyword>
<comment type="caution">
    <text evidence="10">The sequence shown here is derived from an EMBL/GenBank/DDBJ whole genome shotgun (WGS) entry which is preliminary data.</text>
</comment>
<feature type="transmembrane region" description="Helical" evidence="9">
    <location>
        <begin position="6"/>
        <end position="26"/>
    </location>
</feature>
<evidence type="ECO:0000256" key="1">
    <source>
        <dbReference type="ARBA" id="ARBA00004477"/>
    </source>
</evidence>
<evidence type="ECO:0000256" key="3">
    <source>
        <dbReference type="ARBA" id="ARBA00022692"/>
    </source>
</evidence>
<feature type="transmembrane region" description="Helical" evidence="9">
    <location>
        <begin position="46"/>
        <end position="66"/>
    </location>
</feature>
<evidence type="ECO:0000256" key="6">
    <source>
        <dbReference type="ARBA" id="ARBA00023294"/>
    </source>
</evidence>
<dbReference type="InterPro" id="IPR045033">
    <property type="entry name" value="PILS1/3/4/5/7"/>
</dbReference>
<evidence type="ECO:0000313" key="11">
    <source>
        <dbReference type="Proteomes" id="UP001140206"/>
    </source>
</evidence>
<organism evidence="10 11">
    <name type="scientific">Rhynchospora pubera</name>
    <dbReference type="NCBI Taxonomy" id="906938"/>
    <lineage>
        <taxon>Eukaryota</taxon>
        <taxon>Viridiplantae</taxon>
        <taxon>Streptophyta</taxon>
        <taxon>Embryophyta</taxon>
        <taxon>Tracheophyta</taxon>
        <taxon>Spermatophyta</taxon>
        <taxon>Magnoliopsida</taxon>
        <taxon>Liliopsida</taxon>
        <taxon>Poales</taxon>
        <taxon>Cyperaceae</taxon>
        <taxon>Cyperoideae</taxon>
        <taxon>Rhynchosporeae</taxon>
        <taxon>Rhynchospora</taxon>
    </lineage>
</organism>